<proteinExistence type="predicted"/>
<protein>
    <recommendedName>
        <fullName evidence="2">DUF2007 domain-containing protein</fullName>
    </recommendedName>
</protein>
<keyword evidence="4" id="KW-1185">Reference proteome</keyword>
<accession>A6G6P7</accession>
<gene>
    <name evidence="3" type="ORF">PPSIR1_33454</name>
</gene>
<dbReference type="InterPro" id="IPR018551">
    <property type="entry name" value="DUF2007"/>
</dbReference>
<evidence type="ECO:0000256" key="1">
    <source>
        <dbReference type="SAM" id="Phobius"/>
    </source>
</evidence>
<evidence type="ECO:0000313" key="4">
    <source>
        <dbReference type="Proteomes" id="UP000005801"/>
    </source>
</evidence>
<name>A6G6P7_9BACT</name>
<dbReference type="EMBL" id="ABCS01000030">
    <property type="protein sequence ID" value="EDM78524.1"/>
    <property type="molecule type" value="Genomic_DNA"/>
</dbReference>
<dbReference type="Proteomes" id="UP000005801">
    <property type="component" value="Unassembled WGS sequence"/>
</dbReference>
<dbReference type="AlphaFoldDB" id="A6G6P7"/>
<evidence type="ECO:0000259" key="2">
    <source>
        <dbReference type="Pfam" id="PF09413"/>
    </source>
</evidence>
<organism evidence="3 4">
    <name type="scientific">Plesiocystis pacifica SIR-1</name>
    <dbReference type="NCBI Taxonomy" id="391625"/>
    <lineage>
        <taxon>Bacteria</taxon>
        <taxon>Pseudomonadati</taxon>
        <taxon>Myxococcota</taxon>
        <taxon>Polyangia</taxon>
        <taxon>Nannocystales</taxon>
        <taxon>Nannocystaceae</taxon>
        <taxon>Plesiocystis</taxon>
    </lineage>
</organism>
<keyword evidence="1" id="KW-0472">Membrane</keyword>
<evidence type="ECO:0000313" key="3">
    <source>
        <dbReference type="EMBL" id="EDM78524.1"/>
    </source>
</evidence>
<dbReference type="Gene3D" id="3.30.70.790">
    <property type="entry name" value="UreE, C-terminal domain"/>
    <property type="match status" value="1"/>
</dbReference>
<sequence length="128" mass="13459">MRDEPAFLCSCTTLGEATALRASLQARGLWVFIEGEHQGGVPAMGWAPELRVMVRASQLARARELAREIMVGLPGASTSELEAELEAAADIELTEELAPRSGAVPAGSLIWLALVGAAMLVGLGTLLF</sequence>
<dbReference type="Pfam" id="PF09413">
    <property type="entry name" value="DUF2007"/>
    <property type="match status" value="1"/>
</dbReference>
<dbReference type="STRING" id="391625.PPSIR1_33454"/>
<comment type="caution">
    <text evidence="3">The sequence shown here is derived from an EMBL/GenBank/DDBJ whole genome shotgun (WGS) entry which is preliminary data.</text>
</comment>
<feature type="domain" description="DUF2007" evidence="2">
    <location>
        <begin position="16"/>
        <end position="69"/>
    </location>
</feature>
<dbReference type="RefSeq" id="WP_006972396.1">
    <property type="nucleotide sequence ID" value="NZ_ABCS01000030.1"/>
</dbReference>
<feature type="transmembrane region" description="Helical" evidence="1">
    <location>
        <begin position="109"/>
        <end position="127"/>
    </location>
</feature>
<keyword evidence="1" id="KW-1133">Transmembrane helix</keyword>
<keyword evidence="1" id="KW-0812">Transmembrane</keyword>
<reference evidence="3 4" key="1">
    <citation type="submission" date="2007-06" db="EMBL/GenBank/DDBJ databases">
        <authorList>
            <person name="Shimkets L."/>
            <person name="Ferriera S."/>
            <person name="Johnson J."/>
            <person name="Kravitz S."/>
            <person name="Beeson K."/>
            <person name="Sutton G."/>
            <person name="Rogers Y.-H."/>
            <person name="Friedman R."/>
            <person name="Frazier M."/>
            <person name="Venter J.C."/>
        </authorList>
    </citation>
    <scope>NUCLEOTIDE SEQUENCE [LARGE SCALE GENOMIC DNA]</scope>
    <source>
        <strain evidence="3 4">SIR-1</strain>
    </source>
</reference>